<dbReference type="GO" id="GO:0000813">
    <property type="term" value="C:ESCRT I complex"/>
    <property type="evidence" value="ECO:0007669"/>
    <property type="project" value="TreeGrafter"/>
</dbReference>
<comment type="subcellular location">
    <subcellularLocation>
        <location evidence="1">Endosome</location>
    </subcellularLocation>
</comment>
<evidence type="ECO:0000256" key="6">
    <source>
        <dbReference type="ARBA" id="ARBA00023054"/>
    </source>
</evidence>
<feature type="domain" description="SB" evidence="10">
    <location>
        <begin position="357"/>
        <end position="425"/>
    </location>
</feature>
<dbReference type="AlphaFoldDB" id="A0A8J4QAF2"/>
<proteinExistence type="inferred from homology"/>
<dbReference type="PANTHER" id="PTHR23306:SF3">
    <property type="entry name" value="TUMOR SUPPRESSOR PROTEIN 101"/>
    <property type="match status" value="1"/>
</dbReference>
<dbReference type="Proteomes" id="UP000695562">
    <property type="component" value="Unassembled WGS sequence"/>
</dbReference>
<evidence type="ECO:0000256" key="1">
    <source>
        <dbReference type="ARBA" id="ARBA00004177"/>
    </source>
</evidence>
<keyword evidence="6 8" id="KW-0175">Coiled coil</keyword>
<feature type="coiled-coil region" evidence="8">
    <location>
        <begin position="295"/>
        <end position="332"/>
    </location>
</feature>
<dbReference type="GO" id="GO:0008333">
    <property type="term" value="P:endosome to lysosome transport"/>
    <property type="evidence" value="ECO:0007669"/>
    <property type="project" value="TreeGrafter"/>
</dbReference>
<dbReference type="PROSITE" id="PS51312">
    <property type="entry name" value="SB"/>
    <property type="match status" value="1"/>
</dbReference>
<sequence>MNYMYTTSHVDSKISTLNSYLMLIKIYRDSVRLQRDVRESFHLFPNLLPYYGNAGHRGNLIFLKGTIPIYYNNVTYYIPVVIWMPLAYPMEAPMVVLDPTPDMYIVKSHPHVNEQGIVFHPYMNNWTMSSTLGQYIKLLCDTFSLRPPLQQQQQQSNTNTSPPPTRQPPPPPATTEPPPSYNYASTSPTNKNYIAPPNTNSNNSWQQQQLPTQQPPPSYDSSISKKAPINNNNSNSLPPPTQPTDTKPIAKPLPSIPAVDPKIEILSKCTIKLQELLSKYYDTTGKEIENFLAHNDSLSELKKKYELEKQTINQQNNQNDNEIQQLREKIKQLDDWLLENDKSEGEIDVDSILGPKDSLSKQLLKLVSDDSTIEDLLYYLDKALHSNRISLEEYIKNVRSLSRDQFMIKATVKKVQSVIRSSQSPTNSTSSLGPPPPNNSSNSNGKPQLQQLY</sequence>
<dbReference type="Gene3D" id="3.10.110.10">
    <property type="entry name" value="Ubiquitin Conjugating Enzyme"/>
    <property type="match status" value="1"/>
</dbReference>
<dbReference type="InterPro" id="IPR008883">
    <property type="entry name" value="UEV_N"/>
</dbReference>
<dbReference type="InterPro" id="IPR052070">
    <property type="entry name" value="ESCRT-I_UEV_domain"/>
</dbReference>
<feature type="compositionally biased region" description="Low complexity" evidence="9">
    <location>
        <begin position="221"/>
        <end position="236"/>
    </location>
</feature>
<feature type="compositionally biased region" description="Pro residues" evidence="9">
    <location>
        <begin position="161"/>
        <end position="180"/>
    </location>
</feature>
<dbReference type="Pfam" id="PF05743">
    <property type="entry name" value="UEV"/>
    <property type="match status" value="1"/>
</dbReference>
<dbReference type="InterPro" id="IPR016135">
    <property type="entry name" value="UBQ-conjugating_enzyme/RWD"/>
</dbReference>
<feature type="compositionally biased region" description="Low complexity" evidence="9">
    <location>
        <begin position="421"/>
        <end position="432"/>
    </location>
</feature>
<evidence type="ECO:0000256" key="4">
    <source>
        <dbReference type="ARBA" id="ARBA00022753"/>
    </source>
</evidence>
<evidence type="ECO:0000256" key="8">
    <source>
        <dbReference type="SAM" id="Coils"/>
    </source>
</evidence>
<dbReference type="InterPro" id="IPR037202">
    <property type="entry name" value="ESCRT_assembly_dom"/>
</dbReference>
<feature type="region of interest" description="Disordered" evidence="9">
    <location>
        <begin position="149"/>
        <end position="256"/>
    </location>
</feature>
<dbReference type="SUPFAM" id="SSF54495">
    <property type="entry name" value="UBC-like"/>
    <property type="match status" value="1"/>
</dbReference>
<keyword evidence="5 7" id="KW-0653">Protein transport</keyword>
<evidence type="ECO:0000259" key="11">
    <source>
        <dbReference type="PROSITE" id="PS51322"/>
    </source>
</evidence>
<dbReference type="InterPro" id="IPR017916">
    <property type="entry name" value="SB_dom"/>
</dbReference>
<evidence type="ECO:0000313" key="13">
    <source>
        <dbReference type="Proteomes" id="UP000695562"/>
    </source>
</evidence>
<organism evidence="12 13">
    <name type="scientific">Polysphondylium violaceum</name>
    <dbReference type="NCBI Taxonomy" id="133409"/>
    <lineage>
        <taxon>Eukaryota</taxon>
        <taxon>Amoebozoa</taxon>
        <taxon>Evosea</taxon>
        <taxon>Eumycetozoa</taxon>
        <taxon>Dictyostelia</taxon>
        <taxon>Dictyosteliales</taxon>
        <taxon>Dictyosteliaceae</taxon>
        <taxon>Polysphondylium</taxon>
    </lineage>
</organism>
<feature type="compositionally biased region" description="Low complexity" evidence="9">
    <location>
        <begin position="149"/>
        <end position="160"/>
    </location>
</feature>
<comment type="similarity">
    <text evidence="2">Belongs to the ubiquitin-conjugating enzyme family. UEV subfamily.</text>
</comment>
<dbReference type="Gene3D" id="6.10.140.820">
    <property type="match status" value="1"/>
</dbReference>
<evidence type="ECO:0000313" key="12">
    <source>
        <dbReference type="EMBL" id="KAF2077966.1"/>
    </source>
</evidence>
<keyword evidence="13" id="KW-1185">Reference proteome</keyword>
<keyword evidence="4" id="KW-0967">Endosome</keyword>
<accession>A0A8J4QAF2</accession>
<gene>
    <name evidence="12" type="ORF">CYY_000766</name>
</gene>
<dbReference type="OrthoDB" id="18950at2759"/>
<dbReference type="PANTHER" id="PTHR23306">
    <property type="entry name" value="TUMOR SUSCEPTIBILITY GENE 101 PROTEIN-RELATED"/>
    <property type="match status" value="1"/>
</dbReference>
<feature type="region of interest" description="Disordered" evidence="9">
    <location>
        <begin position="419"/>
        <end position="453"/>
    </location>
</feature>
<feature type="compositionally biased region" description="Polar residues" evidence="9">
    <location>
        <begin position="182"/>
        <end position="192"/>
    </location>
</feature>
<evidence type="ECO:0000256" key="7">
    <source>
        <dbReference type="PROSITE-ProRule" id="PRU00644"/>
    </source>
</evidence>
<keyword evidence="3 7" id="KW-0813">Transport</keyword>
<dbReference type="GO" id="GO:0043130">
    <property type="term" value="F:ubiquitin binding"/>
    <property type="evidence" value="ECO:0007669"/>
    <property type="project" value="TreeGrafter"/>
</dbReference>
<feature type="domain" description="UEV" evidence="11">
    <location>
        <begin position="7"/>
        <end position="153"/>
    </location>
</feature>
<evidence type="ECO:0000259" key="10">
    <source>
        <dbReference type="PROSITE" id="PS51312"/>
    </source>
</evidence>
<dbReference type="GO" id="GO:0015031">
    <property type="term" value="P:protein transport"/>
    <property type="evidence" value="ECO:0007669"/>
    <property type="project" value="UniProtKB-UniRule"/>
</dbReference>
<evidence type="ECO:0000256" key="5">
    <source>
        <dbReference type="ARBA" id="ARBA00022927"/>
    </source>
</evidence>
<dbReference type="Pfam" id="PF09454">
    <property type="entry name" value="Vps23_core"/>
    <property type="match status" value="1"/>
</dbReference>
<feature type="compositionally biased region" description="Low complexity" evidence="9">
    <location>
        <begin position="198"/>
        <end position="212"/>
    </location>
</feature>
<dbReference type="CDD" id="cd11685">
    <property type="entry name" value="UEV_TSG101-like"/>
    <property type="match status" value="1"/>
</dbReference>
<name>A0A8J4QAF2_9MYCE</name>
<reference evidence="12" key="1">
    <citation type="submission" date="2020-01" db="EMBL/GenBank/DDBJ databases">
        <title>Development of genomics and gene disruption for Polysphondylium violaceum indicates a role for the polyketide synthase stlB in stalk morphogenesis.</title>
        <authorList>
            <person name="Narita B."/>
            <person name="Kawabe Y."/>
            <person name="Kin K."/>
            <person name="Saito T."/>
            <person name="Gibbs R."/>
            <person name="Kuspa A."/>
            <person name="Muzny D."/>
            <person name="Queller D."/>
            <person name="Richards S."/>
            <person name="Strassman J."/>
            <person name="Sucgang R."/>
            <person name="Worley K."/>
            <person name="Schaap P."/>
        </authorList>
    </citation>
    <scope>NUCLEOTIDE SEQUENCE</scope>
    <source>
        <strain evidence="12">QSvi11</strain>
    </source>
</reference>
<evidence type="ECO:0000256" key="2">
    <source>
        <dbReference type="ARBA" id="ARBA00009594"/>
    </source>
</evidence>
<evidence type="ECO:0008006" key="14">
    <source>
        <dbReference type="Google" id="ProtNLM"/>
    </source>
</evidence>
<dbReference type="SUPFAM" id="SSF140111">
    <property type="entry name" value="Endosomal sorting complex assembly domain"/>
    <property type="match status" value="1"/>
</dbReference>
<dbReference type="EMBL" id="AJWJ01000015">
    <property type="protein sequence ID" value="KAF2077966.1"/>
    <property type="molecule type" value="Genomic_DNA"/>
</dbReference>
<dbReference type="PROSITE" id="PS51322">
    <property type="entry name" value="UEV"/>
    <property type="match status" value="1"/>
</dbReference>
<protein>
    <recommendedName>
        <fullName evidence="14">UEV-domain-containing protein</fullName>
    </recommendedName>
</protein>
<evidence type="ECO:0000256" key="9">
    <source>
        <dbReference type="SAM" id="MobiDB-lite"/>
    </source>
</evidence>
<comment type="caution">
    <text evidence="12">The sequence shown here is derived from an EMBL/GenBank/DDBJ whole genome shotgun (WGS) entry which is preliminary data.</text>
</comment>
<evidence type="ECO:0000256" key="3">
    <source>
        <dbReference type="ARBA" id="ARBA00022448"/>
    </source>
</evidence>